<dbReference type="AlphaFoldDB" id="A0AAV3UMU5"/>
<proteinExistence type="predicted"/>
<feature type="transmembrane region" description="Helical" evidence="1">
    <location>
        <begin position="282"/>
        <end position="305"/>
    </location>
</feature>
<dbReference type="Pfam" id="PF25927">
    <property type="entry name" value="DUF7972"/>
    <property type="match status" value="1"/>
</dbReference>
<evidence type="ECO:0000313" key="3">
    <source>
        <dbReference type="Proteomes" id="UP001501729"/>
    </source>
</evidence>
<organism evidence="2 3">
    <name type="scientific">Haladaptatus pallidirubidus</name>
    <dbReference type="NCBI Taxonomy" id="1008152"/>
    <lineage>
        <taxon>Archaea</taxon>
        <taxon>Methanobacteriati</taxon>
        <taxon>Methanobacteriota</taxon>
        <taxon>Stenosarchaea group</taxon>
        <taxon>Halobacteria</taxon>
        <taxon>Halobacteriales</taxon>
        <taxon>Haladaptataceae</taxon>
        <taxon>Haladaptatus</taxon>
    </lineage>
</organism>
<reference evidence="2 3" key="1">
    <citation type="journal article" date="2019" name="Int. J. Syst. Evol. Microbiol.">
        <title>The Global Catalogue of Microorganisms (GCM) 10K type strain sequencing project: providing services to taxonomists for standard genome sequencing and annotation.</title>
        <authorList>
            <consortium name="The Broad Institute Genomics Platform"/>
            <consortium name="The Broad Institute Genome Sequencing Center for Infectious Disease"/>
            <person name="Wu L."/>
            <person name="Ma J."/>
        </authorList>
    </citation>
    <scope>NUCLEOTIDE SEQUENCE [LARGE SCALE GENOMIC DNA]</scope>
    <source>
        <strain evidence="2 3">JCM 17504</strain>
    </source>
</reference>
<keyword evidence="1" id="KW-1133">Transmembrane helix</keyword>
<accession>A0AAV3UMU5</accession>
<feature type="transmembrane region" description="Helical" evidence="1">
    <location>
        <begin position="62"/>
        <end position="82"/>
    </location>
</feature>
<evidence type="ECO:0000313" key="2">
    <source>
        <dbReference type="EMBL" id="GAA5059108.1"/>
    </source>
</evidence>
<feature type="transmembrane region" description="Helical" evidence="1">
    <location>
        <begin position="248"/>
        <end position="267"/>
    </location>
</feature>
<dbReference type="InterPro" id="IPR058278">
    <property type="entry name" value="DUF7972"/>
</dbReference>
<dbReference type="EMBL" id="BAABKX010000016">
    <property type="protein sequence ID" value="GAA5059108.1"/>
    <property type="molecule type" value="Genomic_DNA"/>
</dbReference>
<protein>
    <submittedName>
        <fullName evidence="2">Uncharacterized protein</fullName>
    </submittedName>
</protein>
<comment type="caution">
    <text evidence="2">The sequence shown here is derived from an EMBL/GenBank/DDBJ whole genome shotgun (WGS) entry which is preliminary data.</text>
</comment>
<keyword evidence="1" id="KW-0812">Transmembrane</keyword>
<dbReference type="Proteomes" id="UP001501729">
    <property type="component" value="Unassembled WGS sequence"/>
</dbReference>
<keyword evidence="3" id="KW-1185">Reference proteome</keyword>
<feature type="transmembrane region" description="Helical" evidence="1">
    <location>
        <begin position="21"/>
        <end position="42"/>
    </location>
</feature>
<gene>
    <name evidence="2" type="ORF">GCM10025751_42840</name>
</gene>
<keyword evidence="1" id="KW-0472">Membrane</keyword>
<name>A0AAV3UMU5_9EURY</name>
<evidence type="ECO:0000256" key="1">
    <source>
        <dbReference type="SAM" id="Phobius"/>
    </source>
</evidence>
<sequence length="338" mass="37770">MHQRAGASQLKIKILLEVNRWVIVGGLAASIFVTLVLVGTFGPAPIPVLLQYQDPIDTLFQGLVSGVITGVTLILTINQLVLSQELDPIGTQRERMKGALSFRQDLEDATALAVSPAQPSTFLRALIEAIRRKAITLEDAMDTGIDGDMRDEIEDTVDGITDNAEEAQEQLTDSQFGTFNVLGAALGFNYSRKVHDLRRLRNLHSDSLPDEVNERLNDLLEVIKFFGPAREHIKTLYFRWELIDLSRAILYAAIPSLTTTFLMILFYNPREIPGEILGVPNTLWLVSLAVAITILPFLILLSYILRIATVAKRTLAIGPFVLRTTDRNEEIEWEDDFE</sequence>